<reference evidence="1 2" key="2">
    <citation type="submission" date="2017-10" db="EMBL/GenBank/DDBJ databases">
        <title>Extensive intraspecific genome diversity in a model arbuscular mycorrhizal fungus.</title>
        <authorList>
            <person name="Chen E.C.H."/>
            <person name="Morin E."/>
            <person name="Baudet D."/>
            <person name="Noel J."/>
            <person name="Ndikumana S."/>
            <person name="Charron P."/>
            <person name="St-Onge C."/>
            <person name="Giorgi J."/>
            <person name="Grigoriev I.V."/>
            <person name="Roux C."/>
            <person name="Martin F.M."/>
            <person name="Corradi N."/>
        </authorList>
    </citation>
    <scope>NUCLEOTIDE SEQUENCE [LARGE SCALE GENOMIC DNA]</scope>
    <source>
        <strain evidence="1 2">C2</strain>
    </source>
</reference>
<comment type="caution">
    <text evidence="1">The sequence shown here is derived from an EMBL/GenBank/DDBJ whole genome shotgun (WGS) entry which is preliminary data.</text>
</comment>
<dbReference type="Gene3D" id="3.60.130.30">
    <property type="match status" value="1"/>
</dbReference>
<dbReference type="AlphaFoldDB" id="A0A2N1MGQ7"/>
<sequence>MDNKTLIHLEFLDNLDAIVKATEAINLYYFHTLEHPPHRSENFWNSFIEHFSVFALNNLLPYTSSNSASSHNIEHLECVNKLIHGLEQLSNSVNRFLQKYYGGLYKNLNKLNWGPFAPRLFRVFPMAVINFNTISYYHWDEHDDPNSFYCLVVLGEFEGGELCFPQLEIIIPLRLNQASSIHPEVEDLLNKAVENYIKKKEHQKMKGTEPITSDCETSLRRENEELCISKQIQ</sequence>
<reference evidence="1 2" key="1">
    <citation type="submission" date="2016-04" db="EMBL/GenBank/DDBJ databases">
        <title>Genome analyses suggest a sexual origin of heterokaryosis in a supposedly ancient asexual fungus.</title>
        <authorList>
            <person name="Ropars J."/>
            <person name="Sedzielewska K."/>
            <person name="Noel J."/>
            <person name="Charron P."/>
            <person name="Farinelli L."/>
            <person name="Marton T."/>
            <person name="Kruger M."/>
            <person name="Pelin A."/>
            <person name="Brachmann A."/>
            <person name="Corradi N."/>
        </authorList>
    </citation>
    <scope>NUCLEOTIDE SEQUENCE [LARGE SCALE GENOMIC DNA]</scope>
    <source>
        <strain evidence="1 2">C2</strain>
    </source>
</reference>
<organism evidence="1 2">
    <name type="scientific">Rhizophagus irregularis</name>
    <dbReference type="NCBI Taxonomy" id="588596"/>
    <lineage>
        <taxon>Eukaryota</taxon>
        <taxon>Fungi</taxon>
        <taxon>Fungi incertae sedis</taxon>
        <taxon>Mucoromycota</taxon>
        <taxon>Glomeromycotina</taxon>
        <taxon>Glomeromycetes</taxon>
        <taxon>Glomerales</taxon>
        <taxon>Glomeraceae</taxon>
        <taxon>Rhizophagus</taxon>
    </lineage>
</organism>
<dbReference type="VEuPathDB" id="FungiDB:FUN_014553"/>
<gene>
    <name evidence="1" type="ORF">RhiirC2_792794</name>
</gene>
<proteinExistence type="predicted"/>
<evidence type="ECO:0000313" key="2">
    <source>
        <dbReference type="Proteomes" id="UP000233469"/>
    </source>
</evidence>
<protein>
    <submittedName>
        <fullName evidence="1">Uncharacterized protein</fullName>
    </submittedName>
</protein>
<dbReference type="Proteomes" id="UP000233469">
    <property type="component" value="Unassembled WGS sequence"/>
</dbReference>
<evidence type="ECO:0000313" key="1">
    <source>
        <dbReference type="EMBL" id="PKK60804.1"/>
    </source>
</evidence>
<name>A0A2N1MGQ7_9GLOM</name>
<accession>A0A2N1MGQ7</accession>
<dbReference type="EMBL" id="LLXL01002456">
    <property type="protein sequence ID" value="PKK60804.1"/>
    <property type="molecule type" value="Genomic_DNA"/>
</dbReference>